<proteinExistence type="predicted"/>
<name>A0A379SLH8_SALER</name>
<dbReference type="AlphaFoldDB" id="A0A379SLH8"/>
<protein>
    <submittedName>
        <fullName evidence="2">Uncharacterized protein</fullName>
    </submittedName>
</protein>
<accession>A0A379SLH8</accession>
<organism evidence="2 3">
    <name type="scientific">Salmonella enterica subsp. arizonae</name>
    <dbReference type="NCBI Taxonomy" id="59203"/>
    <lineage>
        <taxon>Bacteria</taxon>
        <taxon>Pseudomonadati</taxon>
        <taxon>Pseudomonadota</taxon>
        <taxon>Gammaproteobacteria</taxon>
        <taxon>Enterobacterales</taxon>
        <taxon>Enterobacteriaceae</taxon>
        <taxon>Salmonella</taxon>
    </lineage>
</organism>
<feature type="region of interest" description="Disordered" evidence="1">
    <location>
        <begin position="32"/>
        <end position="54"/>
    </location>
</feature>
<evidence type="ECO:0000313" key="2">
    <source>
        <dbReference type="EMBL" id="SUG29876.1"/>
    </source>
</evidence>
<evidence type="ECO:0000313" key="3">
    <source>
        <dbReference type="Proteomes" id="UP000255443"/>
    </source>
</evidence>
<dbReference type="EMBL" id="UGXC01000002">
    <property type="protein sequence ID" value="SUG29876.1"/>
    <property type="molecule type" value="Genomic_DNA"/>
</dbReference>
<reference evidence="2 3" key="1">
    <citation type="submission" date="2018-06" db="EMBL/GenBank/DDBJ databases">
        <authorList>
            <consortium name="Pathogen Informatics"/>
            <person name="Doyle S."/>
        </authorList>
    </citation>
    <scope>NUCLEOTIDE SEQUENCE [LARGE SCALE GENOMIC DNA]</scope>
    <source>
        <strain evidence="2 3">NCTC7303</strain>
    </source>
</reference>
<sequence length="54" mass="5926">MTTRLTRWLTALDNFEAKNSVVAGGASLRTFNPRHRSGTGGHWSPASAGRNLHY</sequence>
<evidence type="ECO:0000256" key="1">
    <source>
        <dbReference type="SAM" id="MobiDB-lite"/>
    </source>
</evidence>
<dbReference type="Proteomes" id="UP000255443">
    <property type="component" value="Unassembled WGS sequence"/>
</dbReference>
<gene>
    <name evidence="2" type="ORF">NCTC7303_02063</name>
</gene>